<evidence type="ECO:0000313" key="2">
    <source>
        <dbReference type="EMBL" id="AEZ59436.1"/>
    </source>
</evidence>
<accession>A0AAU8PHR6</accession>
<evidence type="ECO:0000259" key="1">
    <source>
        <dbReference type="Pfam" id="PF01973"/>
    </source>
</evidence>
<dbReference type="AlphaFoldDB" id="A0AAU8PHR6"/>
<proteinExistence type="predicted"/>
<gene>
    <name evidence="2" type="ordered locus">TPEGAU_0177</name>
</gene>
<dbReference type="Pfam" id="PF01973">
    <property type="entry name" value="MptE-like"/>
    <property type="match status" value="1"/>
</dbReference>
<evidence type="ECO:0000313" key="3">
    <source>
        <dbReference type="Proteomes" id="UP000008192"/>
    </source>
</evidence>
<name>A0AAU8PHR6_TREPG</name>
<organism evidence="2 3">
    <name type="scientific">Treponema pallidum subsp. pertenue (strain Gauthier)</name>
    <dbReference type="NCBI Taxonomy" id="491080"/>
    <lineage>
        <taxon>Bacteria</taxon>
        <taxon>Pseudomonadati</taxon>
        <taxon>Spirochaetota</taxon>
        <taxon>Spirochaetia</taxon>
        <taxon>Spirochaetales</taxon>
        <taxon>Treponemataceae</taxon>
        <taxon>Treponema</taxon>
    </lineage>
</organism>
<protein>
    <recommendedName>
        <fullName evidence="1">6-hydroxymethylpterin diphosphokinase MptE-like domain-containing protein</fullName>
    </recommendedName>
</protein>
<feature type="domain" description="6-hydroxymethylpterin diphosphokinase MptE-like" evidence="1">
    <location>
        <begin position="181"/>
        <end position="295"/>
    </location>
</feature>
<dbReference type="InterPro" id="IPR002826">
    <property type="entry name" value="MptE-like"/>
</dbReference>
<dbReference type="Proteomes" id="UP000008192">
    <property type="component" value="Chromosome"/>
</dbReference>
<dbReference type="GeneID" id="93875966"/>
<dbReference type="RefSeq" id="WP_014342314.1">
    <property type="nucleotide sequence ID" value="NC_016843.1"/>
</dbReference>
<dbReference type="KEGG" id="tpg:TPEGAU_0177"/>
<dbReference type="EMBL" id="CP002376">
    <property type="protein sequence ID" value="AEZ59436.1"/>
    <property type="molecule type" value="Genomic_DNA"/>
</dbReference>
<reference evidence="3" key="1">
    <citation type="journal article" date="2012" name="PLoS Negl. Trop. Dis.">
        <title>Whole genome sequences of three Treponema pallidum ssp. pertenue strains: yaws and syphilis treponemes differ in less than 0.2% of the genome sequence.</title>
        <authorList>
            <person name="Cejkova D."/>
            <person name="Zobanikova M."/>
            <person name="Chen L."/>
            <person name="Pospisilova P."/>
            <person name="Strouhal M."/>
            <person name="Qin X."/>
            <person name="Mikalova L."/>
            <person name="Norris S.J."/>
            <person name="Muzny D.M."/>
            <person name="Gibbs R.A."/>
            <person name="Fulton L.L."/>
            <person name="Sodergren E."/>
            <person name="Weinstock G.M."/>
            <person name="Smajs D."/>
        </authorList>
    </citation>
    <scope>NUCLEOTIDE SEQUENCE [LARGE SCALE GENOMIC DNA]</scope>
    <source>
        <strain evidence="3">Gauthier</strain>
    </source>
</reference>
<sequence>MSLNLHSKYNPRREAERFVAAILEGRRIVVITEPGESYTAEFLRARFPHAKLIAVRYTNDAFTSSDIQWDAVWRPDCGSLHSFLINHIPDELLGQTAFVPWEPANRIWRAQAQSTWQEITYTIKVIQSEIATRIYFGKRWLLNTLRNVFFLERPVRVCLTAPEVLCVAAGFGLEQITRVGLPIVAVSSALQALLYRNISPDICMSTDGSFWAAEHFPPAPTLPVLFPLEACIPPRVFKYSPISLLNYHSHTEHFFLQHLHIPSVSAQRHGSVMGTALEYLLQCGVHSIYLAGLDLHPGKGFQHARPHASFKRFNPKRTEPLATCIAGNFDNRSLETYAHWFYSLPQEKIQKLTRLNTEHAPPSNVRTITYEDFSQHAFAKKDTFTFSEGPPISRIHKKAVLRHYFERITRSAHHARIASSIASSGIEKEAFEFLAYAELLHLRKNPSQGTQTLIHKVRHEIVQLRNKLSI</sequence>